<evidence type="ECO:0000256" key="5">
    <source>
        <dbReference type="ARBA" id="ARBA00023136"/>
    </source>
</evidence>
<dbReference type="GO" id="GO:0022857">
    <property type="term" value="F:transmembrane transporter activity"/>
    <property type="evidence" value="ECO:0007669"/>
    <property type="project" value="InterPro"/>
</dbReference>
<name>A0A0D2DEC5_9EURO</name>
<evidence type="ECO:0000256" key="1">
    <source>
        <dbReference type="ARBA" id="ARBA00004141"/>
    </source>
</evidence>
<feature type="transmembrane region" description="Helical" evidence="7">
    <location>
        <begin position="617"/>
        <end position="644"/>
    </location>
</feature>
<keyword evidence="3 7" id="KW-0812">Transmembrane</keyword>
<dbReference type="VEuPathDB" id="FungiDB:PV06_06970"/>
<keyword evidence="2" id="KW-0813">Transport</keyword>
<dbReference type="GeneID" id="27359044"/>
<feature type="transmembrane region" description="Helical" evidence="7">
    <location>
        <begin position="74"/>
        <end position="94"/>
    </location>
</feature>
<evidence type="ECO:0000256" key="4">
    <source>
        <dbReference type="ARBA" id="ARBA00022989"/>
    </source>
</evidence>
<feature type="domain" description="Major facilitator superfamily (MFS) profile" evidence="8">
    <location>
        <begin position="77"/>
        <end position="589"/>
    </location>
</feature>
<gene>
    <name evidence="9" type="ORF">PV06_06970</name>
</gene>
<comment type="subcellular location">
    <subcellularLocation>
        <location evidence="1">Membrane</location>
        <topology evidence="1">Multi-pass membrane protein</topology>
    </subcellularLocation>
</comment>
<protein>
    <recommendedName>
        <fullName evidence="8">Major facilitator superfamily (MFS) profile domain-containing protein</fullName>
    </recommendedName>
</protein>
<dbReference type="InterPro" id="IPR010573">
    <property type="entry name" value="MFS_Str1/Tri12-like"/>
</dbReference>
<dbReference type="Proteomes" id="UP000053342">
    <property type="component" value="Unassembled WGS sequence"/>
</dbReference>
<evidence type="ECO:0000259" key="8">
    <source>
        <dbReference type="PROSITE" id="PS50850"/>
    </source>
</evidence>
<feature type="transmembrane region" description="Helical" evidence="7">
    <location>
        <begin position="386"/>
        <end position="409"/>
    </location>
</feature>
<dbReference type="PROSITE" id="PS00216">
    <property type="entry name" value="SUGAR_TRANSPORT_1"/>
    <property type="match status" value="1"/>
</dbReference>
<feature type="transmembrane region" description="Helical" evidence="7">
    <location>
        <begin position="114"/>
        <end position="131"/>
    </location>
</feature>
<dbReference type="Pfam" id="PF06609">
    <property type="entry name" value="TRI12"/>
    <property type="match status" value="1"/>
</dbReference>
<dbReference type="CDD" id="cd06179">
    <property type="entry name" value="MFS_TRI12_like"/>
    <property type="match status" value="1"/>
</dbReference>
<proteinExistence type="predicted"/>
<feature type="transmembrane region" description="Helical" evidence="7">
    <location>
        <begin position="168"/>
        <end position="187"/>
    </location>
</feature>
<feature type="transmembrane region" description="Helical" evidence="7">
    <location>
        <begin position="416"/>
        <end position="435"/>
    </location>
</feature>
<evidence type="ECO:0000313" key="9">
    <source>
        <dbReference type="EMBL" id="KIW41408.1"/>
    </source>
</evidence>
<evidence type="ECO:0000256" key="7">
    <source>
        <dbReference type="SAM" id="Phobius"/>
    </source>
</evidence>
<dbReference type="PANTHER" id="PTHR23501">
    <property type="entry name" value="MAJOR FACILITATOR SUPERFAMILY"/>
    <property type="match status" value="1"/>
</dbReference>
<dbReference type="InterPro" id="IPR005828">
    <property type="entry name" value="MFS_sugar_transport-like"/>
</dbReference>
<feature type="transmembrane region" description="Helical" evidence="7">
    <location>
        <begin position="301"/>
        <end position="323"/>
    </location>
</feature>
<feature type="transmembrane region" description="Helical" evidence="7">
    <location>
        <begin position="199"/>
        <end position="219"/>
    </location>
</feature>
<dbReference type="RefSeq" id="XP_016261624.1">
    <property type="nucleotide sequence ID" value="XM_016408144.1"/>
</dbReference>
<dbReference type="InterPro" id="IPR005829">
    <property type="entry name" value="Sugar_transporter_CS"/>
</dbReference>
<dbReference type="InterPro" id="IPR036259">
    <property type="entry name" value="MFS_trans_sf"/>
</dbReference>
<feature type="transmembrane region" description="Helical" evidence="7">
    <location>
        <begin position="441"/>
        <end position="463"/>
    </location>
</feature>
<dbReference type="OrthoDB" id="4144244at2759"/>
<sequence length="724" mass="79192">MSAIPTMKTSLEPASRSQKDIESCPEQSSSHDEHPSIEDEKRVKFDKGREDDHMYSQILAQQAAEAPKEYFFSFHYILTMVSMSLVVVSTYFGFAVPASVVTFINTDIGPSDNASLFAIVWTMCCSIGIMLTGRLSDKFGRRYFVLTAGGASIVGGIVAATARNMNVLIGANTIIGLAGGVYSSLTLFSGELIPHKYKFVGMTFVLVPVVCCTGLAAYVGRALVETRNWRWIYYIYLIITGVAFLIQLFVYHPANFQQLHGARRTRMQELRRVDFGGIVLIVVGLTLFLLGVSWGGNPRPWTSGLVLGLLIPGGVIVVAFLFYEAYCPSPNPFVEMRLFKNVRGFVCLNIISMAGGALYLSLQLIWPQQVVAVFSQQTKTWQDSAWMSTAVGWGVWAGIVLVFPFINVIKHIRRQLLVLAIMAVAFMAALATVDRHDKSKAIAFAFLAGFPLGLLDSGLTVIVQLDVDDMDLGMAYAILSAVRTVSGAIFQAVFIAVLTSKSKSEIAARVPAAVLQAGLPQSSLPQLFQAIQAQSPTAVAAVPGMTTAISTALTESMSDAYAKAFSFVYYSGVAVGGTAIIASLFLKDYDQFLTSHTPRQIYKRNEQAKTLQKFRKVGIYIGFAFLILAQAAIPPVTLIGLIFIPESPRSLVSKDRHEEAREILIQHNAGGDAISPIVDFEMAEIQTTIQMEKEAHQTTSYMDMVKTPGNRHRLFISVTLGFFA</sequence>
<feature type="region of interest" description="Disordered" evidence="6">
    <location>
        <begin position="1"/>
        <end position="41"/>
    </location>
</feature>
<evidence type="ECO:0000256" key="3">
    <source>
        <dbReference type="ARBA" id="ARBA00022692"/>
    </source>
</evidence>
<feature type="compositionally biased region" description="Basic and acidic residues" evidence="6">
    <location>
        <begin position="29"/>
        <end position="41"/>
    </location>
</feature>
<feature type="transmembrane region" description="Helical" evidence="7">
    <location>
        <begin position="273"/>
        <end position="295"/>
    </location>
</feature>
<dbReference type="PROSITE" id="PS50850">
    <property type="entry name" value="MFS"/>
    <property type="match status" value="1"/>
</dbReference>
<dbReference type="GO" id="GO:0005886">
    <property type="term" value="C:plasma membrane"/>
    <property type="evidence" value="ECO:0007669"/>
    <property type="project" value="TreeGrafter"/>
</dbReference>
<dbReference type="AlphaFoldDB" id="A0A0D2DEC5"/>
<feature type="transmembrane region" description="Helical" evidence="7">
    <location>
        <begin position="231"/>
        <end position="252"/>
    </location>
</feature>
<evidence type="ECO:0000313" key="10">
    <source>
        <dbReference type="Proteomes" id="UP000053342"/>
    </source>
</evidence>
<dbReference type="InterPro" id="IPR053791">
    <property type="entry name" value="MFS_Tri12-like"/>
</dbReference>
<feature type="transmembrane region" description="Helical" evidence="7">
    <location>
        <begin position="567"/>
        <end position="586"/>
    </location>
</feature>
<evidence type="ECO:0000256" key="6">
    <source>
        <dbReference type="SAM" id="MobiDB-lite"/>
    </source>
</evidence>
<keyword evidence="4 7" id="KW-1133">Transmembrane helix</keyword>
<keyword evidence="5 7" id="KW-0472">Membrane</keyword>
<dbReference type="PANTHER" id="PTHR23501:SF109">
    <property type="entry name" value="MAJOR FACILITATOR SUPERFAMILY (MFS) PROFILE DOMAIN-CONTAINING PROTEIN-RELATED"/>
    <property type="match status" value="1"/>
</dbReference>
<feature type="transmembrane region" description="Helical" evidence="7">
    <location>
        <begin position="143"/>
        <end position="162"/>
    </location>
</feature>
<feature type="transmembrane region" description="Helical" evidence="7">
    <location>
        <begin position="475"/>
        <end position="498"/>
    </location>
</feature>
<dbReference type="HOGENOM" id="CLU_000960_25_2_1"/>
<keyword evidence="10" id="KW-1185">Reference proteome</keyword>
<dbReference type="SUPFAM" id="SSF103473">
    <property type="entry name" value="MFS general substrate transporter"/>
    <property type="match status" value="1"/>
</dbReference>
<reference evidence="9 10" key="1">
    <citation type="submission" date="2015-01" db="EMBL/GenBank/DDBJ databases">
        <title>The Genome Sequence of Exophiala oligosperma CBS72588.</title>
        <authorList>
            <consortium name="The Broad Institute Genomics Platform"/>
            <person name="Cuomo C."/>
            <person name="de Hoog S."/>
            <person name="Gorbushina A."/>
            <person name="Stielow B."/>
            <person name="Teixiera M."/>
            <person name="Abouelleil A."/>
            <person name="Chapman S.B."/>
            <person name="Priest M."/>
            <person name="Young S.K."/>
            <person name="Wortman J."/>
            <person name="Nusbaum C."/>
            <person name="Birren B."/>
        </authorList>
    </citation>
    <scope>NUCLEOTIDE SEQUENCE [LARGE SCALE GENOMIC DNA]</scope>
    <source>
        <strain evidence="9 10">CBS 72588</strain>
    </source>
</reference>
<dbReference type="Pfam" id="PF00083">
    <property type="entry name" value="Sugar_tr"/>
    <property type="match status" value="1"/>
</dbReference>
<dbReference type="EMBL" id="KN847337">
    <property type="protein sequence ID" value="KIW41408.1"/>
    <property type="molecule type" value="Genomic_DNA"/>
</dbReference>
<accession>A0A0D2DEC5</accession>
<organism evidence="9 10">
    <name type="scientific">Exophiala oligosperma</name>
    <dbReference type="NCBI Taxonomy" id="215243"/>
    <lineage>
        <taxon>Eukaryota</taxon>
        <taxon>Fungi</taxon>
        <taxon>Dikarya</taxon>
        <taxon>Ascomycota</taxon>
        <taxon>Pezizomycotina</taxon>
        <taxon>Eurotiomycetes</taxon>
        <taxon>Chaetothyriomycetidae</taxon>
        <taxon>Chaetothyriales</taxon>
        <taxon>Herpotrichiellaceae</taxon>
        <taxon>Exophiala</taxon>
    </lineage>
</organism>
<dbReference type="Gene3D" id="1.20.1250.20">
    <property type="entry name" value="MFS general substrate transporter like domains"/>
    <property type="match status" value="2"/>
</dbReference>
<evidence type="ECO:0000256" key="2">
    <source>
        <dbReference type="ARBA" id="ARBA00022448"/>
    </source>
</evidence>
<dbReference type="InterPro" id="IPR020846">
    <property type="entry name" value="MFS_dom"/>
</dbReference>
<feature type="transmembrane region" description="Helical" evidence="7">
    <location>
        <begin position="344"/>
        <end position="366"/>
    </location>
</feature>